<dbReference type="AlphaFoldDB" id="A0A5B2VQ46"/>
<reference evidence="1 2" key="2">
    <citation type="submission" date="2019-09" db="EMBL/GenBank/DDBJ databases">
        <authorList>
            <person name="Jin C."/>
        </authorList>
    </citation>
    <scope>NUCLEOTIDE SEQUENCE [LARGE SCALE GENOMIC DNA]</scope>
    <source>
        <strain evidence="1 2">BN140078</strain>
    </source>
</reference>
<dbReference type="Proteomes" id="UP000324611">
    <property type="component" value="Unassembled WGS sequence"/>
</dbReference>
<proteinExistence type="predicted"/>
<reference evidence="1 2" key="1">
    <citation type="submission" date="2019-09" db="EMBL/GenBank/DDBJ databases">
        <title>Chitinophaga ginsengihumi sp. nov., isolated from soil of ginseng rhizosphere.</title>
        <authorList>
            <person name="Lee J."/>
        </authorList>
    </citation>
    <scope>NUCLEOTIDE SEQUENCE [LARGE SCALE GENOMIC DNA]</scope>
    <source>
        <strain evidence="1 2">BN140078</strain>
    </source>
</reference>
<dbReference type="InterPro" id="IPR053865">
    <property type="entry name" value="DUF6934"/>
</dbReference>
<keyword evidence="2" id="KW-1185">Reference proteome</keyword>
<accession>A0A5B2VQ46</accession>
<evidence type="ECO:0000313" key="1">
    <source>
        <dbReference type="EMBL" id="KAA2240798.1"/>
    </source>
</evidence>
<dbReference type="Pfam" id="PF22028">
    <property type="entry name" value="DUF6934"/>
    <property type="match status" value="1"/>
</dbReference>
<name>A0A5B2VQ46_9BACT</name>
<protein>
    <submittedName>
        <fullName evidence="1">Uncharacterized protein</fullName>
    </submittedName>
</protein>
<comment type="caution">
    <text evidence="1">The sequence shown here is derived from an EMBL/GenBank/DDBJ whole genome shotgun (WGS) entry which is preliminary data.</text>
</comment>
<organism evidence="1 2">
    <name type="scientific">Chitinophaga agrisoli</name>
    <dbReference type="NCBI Taxonomy" id="2607653"/>
    <lineage>
        <taxon>Bacteria</taxon>
        <taxon>Pseudomonadati</taxon>
        <taxon>Bacteroidota</taxon>
        <taxon>Chitinophagia</taxon>
        <taxon>Chitinophagales</taxon>
        <taxon>Chitinophagaceae</taxon>
        <taxon>Chitinophaga</taxon>
    </lineage>
</organism>
<gene>
    <name evidence="1" type="ORF">F0L74_32195</name>
</gene>
<evidence type="ECO:0000313" key="2">
    <source>
        <dbReference type="Proteomes" id="UP000324611"/>
    </source>
</evidence>
<dbReference type="EMBL" id="VUOC01000004">
    <property type="protein sequence ID" value="KAA2240798.1"/>
    <property type="molecule type" value="Genomic_DNA"/>
</dbReference>
<sequence>MQLDRYFLYETNPQYLIYKFHSDGCNGHIMKIIEYTRIQEKPEPVYNLAFGDINIQTGTIDDFSVSNNGDRDKILATVAATVIAFTDHYPGALIFAQGSTASRTRLYRMSIAKHHNEISGIFDIYGFIKDQWEPFKPDGAYAAFLAKRK</sequence>